<reference evidence="7 8" key="1">
    <citation type="submission" date="2015-12" db="EMBL/GenBank/DDBJ databases">
        <title>The genome of Folsomia candida.</title>
        <authorList>
            <person name="Faddeeva A."/>
            <person name="Derks M.F."/>
            <person name="Anvar Y."/>
            <person name="Smit S."/>
            <person name="Van Straalen N."/>
            <person name="Roelofs D."/>
        </authorList>
    </citation>
    <scope>NUCLEOTIDE SEQUENCE [LARGE SCALE GENOMIC DNA]</scope>
    <source>
        <strain evidence="7 8">VU population</strain>
        <tissue evidence="7">Whole body</tissue>
    </source>
</reference>
<dbReference type="GO" id="GO:0005912">
    <property type="term" value="C:adherens junction"/>
    <property type="evidence" value="ECO:0007669"/>
    <property type="project" value="TreeGrafter"/>
</dbReference>
<evidence type="ECO:0000313" key="8">
    <source>
        <dbReference type="Proteomes" id="UP000198287"/>
    </source>
</evidence>
<evidence type="ECO:0000313" key="7">
    <source>
        <dbReference type="EMBL" id="OXA56695.1"/>
    </source>
</evidence>
<dbReference type="GO" id="GO:0001725">
    <property type="term" value="C:stress fiber"/>
    <property type="evidence" value="ECO:0007669"/>
    <property type="project" value="TreeGrafter"/>
</dbReference>
<feature type="domain" description="LIM zinc-binding" evidence="6">
    <location>
        <begin position="322"/>
        <end position="389"/>
    </location>
</feature>
<dbReference type="Pfam" id="PF00412">
    <property type="entry name" value="LIM"/>
    <property type="match status" value="5"/>
</dbReference>
<dbReference type="PROSITE" id="PS00478">
    <property type="entry name" value="LIM_DOMAIN_1"/>
    <property type="match status" value="2"/>
</dbReference>
<keyword evidence="8" id="KW-1185">Reference proteome</keyword>
<dbReference type="PANTHER" id="PTHR24214:SF38">
    <property type="entry name" value="PDZ AND LIM DOMAIN PROTEIN ZASP-RELATED"/>
    <property type="match status" value="1"/>
</dbReference>
<dbReference type="OMA" id="CECAKPL"/>
<keyword evidence="1 4" id="KW-0479">Metal-binding</keyword>
<evidence type="ECO:0000256" key="1">
    <source>
        <dbReference type="ARBA" id="ARBA00022723"/>
    </source>
</evidence>
<dbReference type="GO" id="GO:0046872">
    <property type="term" value="F:metal ion binding"/>
    <property type="evidence" value="ECO:0007669"/>
    <property type="project" value="UniProtKB-KW"/>
</dbReference>
<name>A0A226EGG0_FOLCA</name>
<dbReference type="InterPro" id="IPR001781">
    <property type="entry name" value="Znf_LIM"/>
</dbReference>
<dbReference type="SMART" id="SM00132">
    <property type="entry name" value="LIM"/>
    <property type="match status" value="5"/>
</dbReference>
<dbReference type="EMBL" id="LNIX01000003">
    <property type="protein sequence ID" value="OXA56695.1"/>
    <property type="molecule type" value="Genomic_DNA"/>
</dbReference>
<dbReference type="PANTHER" id="PTHR24214">
    <property type="entry name" value="PDZ AND LIM DOMAIN PROTEIN ZASP"/>
    <property type="match status" value="1"/>
</dbReference>
<gene>
    <name evidence="7" type="ORF">Fcan01_06888</name>
</gene>
<evidence type="ECO:0000259" key="6">
    <source>
        <dbReference type="PROSITE" id="PS50023"/>
    </source>
</evidence>
<evidence type="ECO:0000256" key="3">
    <source>
        <dbReference type="ARBA" id="ARBA00023038"/>
    </source>
</evidence>
<dbReference type="GO" id="GO:0051371">
    <property type="term" value="F:muscle alpha-actinin binding"/>
    <property type="evidence" value="ECO:0007669"/>
    <property type="project" value="TreeGrafter"/>
</dbReference>
<dbReference type="SUPFAM" id="SSF57716">
    <property type="entry name" value="Glucocorticoid receptor-like (DNA-binding domain)"/>
    <property type="match status" value="5"/>
</dbReference>
<dbReference type="GO" id="GO:0031941">
    <property type="term" value="C:filamentous actin"/>
    <property type="evidence" value="ECO:0007669"/>
    <property type="project" value="TreeGrafter"/>
</dbReference>
<dbReference type="PROSITE" id="PS50023">
    <property type="entry name" value="LIM_DOMAIN_2"/>
    <property type="match status" value="4"/>
</dbReference>
<feature type="compositionally biased region" description="Polar residues" evidence="5">
    <location>
        <begin position="415"/>
        <end position="424"/>
    </location>
</feature>
<dbReference type="InterPro" id="IPR050604">
    <property type="entry name" value="PDZ-LIM_domain"/>
</dbReference>
<protein>
    <submittedName>
        <fullName evidence="7">Paxillin</fullName>
    </submittedName>
</protein>
<feature type="region of interest" description="Disordered" evidence="5">
    <location>
        <begin position="403"/>
        <end position="436"/>
    </location>
</feature>
<dbReference type="GO" id="GO:0003779">
    <property type="term" value="F:actin binding"/>
    <property type="evidence" value="ECO:0007669"/>
    <property type="project" value="TreeGrafter"/>
</dbReference>
<evidence type="ECO:0000256" key="2">
    <source>
        <dbReference type="ARBA" id="ARBA00022833"/>
    </source>
</evidence>
<dbReference type="STRING" id="158441.A0A226EGG0"/>
<feature type="compositionally biased region" description="Polar residues" evidence="5">
    <location>
        <begin position="38"/>
        <end position="54"/>
    </location>
</feature>
<dbReference type="Proteomes" id="UP000198287">
    <property type="component" value="Unassembled WGS sequence"/>
</dbReference>
<dbReference type="Gene3D" id="2.10.110.10">
    <property type="entry name" value="Cysteine Rich Protein"/>
    <property type="match status" value="5"/>
</dbReference>
<evidence type="ECO:0000256" key="5">
    <source>
        <dbReference type="SAM" id="MobiDB-lite"/>
    </source>
</evidence>
<dbReference type="GO" id="GO:0061061">
    <property type="term" value="P:muscle structure development"/>
    <property type="evidence" value="ECO:0007669"/>
    <property type="project" value="TreeGrafter"/>
</dbReference>
<feature type="domain" description="LIM zinc-binding" evidence="6">
    <location>
        <begin position="81"/>
        <end position="142"/>
    </location>
</feature>
<dbReference type="GO" id="GO:0030036">
    <property type="term" value="P:actin cytoskeleton organization"/>
    <property type="evidence" value="ECO:0007669"/>
    <property type="project" value="TreeGrafter"/>
</dbReference>
<feature type="region of interest" description="Disordered" evidence="5">
    <location>
        <begin position="26"/>
        <end position="59"/>
    </location>
</feature>
<comment type="caution">
    <text evidence="7">The sequence shown here is derived from an EMBL/GenBank/DDBJ whole genome shotgun (WGS) entry which is preliminary data.</text>
</comment>
<accession>A0A226EGG0</accession>
<dbReference type="AlphaFoldDB" id="A0A226EGG0"/>
<feature type="domain" description="LIM zinc-binding" evidence="6">
    <location>
        <begin position="143"/>
        <end position="200"/>
    </location>
</feature>
<feature type="domain" description="LIM zinc-binding" evidence="6">
    <location>
        <begin position="201"/>
        <end position="262"/>
    </location>
</feature>
<keyword evidence="2 4" id="KW-0862">Zinc</keyword>
<evidence type="ECO:0000256" key="4">
    <source>
        <dbReference type="PROSITE-ProRule" id="PRU00125"/>
    </source>
</evidence>
<organism evidence="7 8">
    <name type="scientific">Folsomia candida</name>
    <name type="common">Springtail</name>
    <dbReference type="NCBI Taxonomy" id="158441"/>
    <lineage>
        <taxon>Eukaryota</taxon>
        <taxon>Metazoa</taxon>
        <taxon>Ecdysozoa</taxon>
        <taxon>Arthropoda</taxon>
        <taxon>Hexapoda</taxon>
        <taxon>Collembola</taxon>
        <taxon>Entomobryomorpha</taxon>
        <taxon>Isotomoidea</taxon>
        <taxon>Isotomidae</taxon>
        <taxon>Proisotominae</taxon>
        <taxon>Folsomia</taxon>
    </lineage>
</organism>
<dbReference type="OrthoDB" id="1112565at2759"/>
<dbReference type="CDD" id="cd08368">
    <property type="entry name" value="LIM"/>
    <property type="match status" value="3"/>
</dbReference>
<keyword evidence="3 4" id="KW-0440">LIM domain</keyword>
<proteinExistence type="predicted"/>
<sequence>MVKIKDFFDNNFRSLKRPTVVKDEVPHLPSRNRHFSDSLGSQGRSPTHSPSPRFSSDDSDDVTLDFAQMRLESPSSLQGYKECFACKMPVHEYWDEVFAMQKTWHSDCFHCGQCGKVLNPEKFMEKDGKPYCEHDYNQLFLPKCFSCAKTVFEVPVKALNRNYHLLCFTCKKCSQVLCPFTYYERKGSFYCEEDFHQLFSPKCYTCSEPIRDQKEMTKAMGGTFHKEHFVCCECAKPLPGNNYLKKNGNLYCEEDFHKVFSPKCAECNEPIRHDGILALGKKWHRDCCLRCATCKRILREDNYISEMDKAYCKSDWVKQFAPKCHDCGKGVGQVLTGDAVIALGRQYHPHCFYCKVYTYDCNLLLDERTYYSVDEEPYCQEHFHNRTCVDCLKSKEERKKALKKVVRTGQERTHSALSRRSMSPISAAFRSKSSQF</sequence>